<protein>
    <recommendedName>
        <fullName evidence="4">Lipoprotein</fullName>
    </recommendedName>
</protein>
<reference evidence="2 3" key="1">
    <citation type="submission" date="2020-08" db="EMBL/GenBank/DDBJ databases">
        <title>Bridging the membrane lipid divide: bacteria of the FCB group superphylum have the potential to synthesize archaeal ether lipids.</title>
        <authorList>
            <person name="Villanueva L."/>
            <person name="Von Meijenfeldt F.A.B."/>
            <person name="Westbye A.B."/>
            <person name="Yadav S."/>
            <person name="Hopmans E.C."/>
            <person name="Dutilh B.E."/>
            <person name="Sinninghe Damste J.S."/>
        </authorList>
    </citation>
    <scope>NUCLEOTIDE SEQUENCE [LARGE SCALE GENOMIC DNA]</scope>
    <source>
        <strain evidence="2">NIOZ-UU36</strain>
    </source>
</reference>
<accession>A0A8J6NGS5</accession>
<evidence type="ECO:0008006" key="4">
    <source>
        <dbReference type="Google" id="ProtNLM"/>
    </source>
</evidence>
<sequence length="197" mass="20918">MKKITLILATLSFLLSACGGTPAEDAPPVLTGEDVQATALAMAWTMAAETIAAMPTATPVPPTETPTPVPPTATMTLVPTLALPEITNTPDTDRCNQFLGSWAGTESTMRIVNTTKSTANISLYLSPNNAHNQCGYLFVPSLEKNQSVVMSVPYGTFSMYAWLVGQNKSVSGGGYGIGNPDKHTLEIRDDSIKWITP</sequence>
<keyword evidence="1" id="KW-0732">Signal</keyword>
<organism evidence="2 3">
    <name type="scientific">Candidatus Desulfolinea nitratireducens</name>
    <dbReference type="NCBI Taxonomy" id="2841698"/>
    <lineage>
        <taxon>Bacteria</taxon>
        <taxon>Bacillati</taxon>
        <taxon>Chloroflexota</taxon>
        <taxon>Anaerolineae</taxon>
        <taxon>Anaerolineales</taxon>
        <taxon>Anaerolineales incertae sedis</taxon>
        <taxon>Candidatus Desulfolinea</taxon>
    </lineage>
</organism>
<dbReference type="EMBL" id="JACNJN010000071">
    <property type="protein sequence ID" value="MBC8334551.1"/>
    <property type="molecule type" value="Genomic_DNA"/>
</dbReference>
<dbReference type="PROSITE" id="PS51257">
    <property type="entry name" value="PROKAR_LIPOPROTEIN"/>
    <property type="match status" value="1"/>
</dbReference>
<evidence type="ECO:0000313" key="2">
    <source>
        <dbReference type="EMBL" id="MBC8334551.1"/>
    </source>
</evidence>
<evidence type="ECO:0000313" key="3">
    <source>
        <dbReference type="Proteomes" id="UP000614469"/>
    </source>
</evidence>
<name>A0A8J6NGS5_9CHLR</name>
<feature type="chain" id="PRO_5035151277" description="Lipoprotein" evidence="1">
    <location>
        <begin position="24"/>
        <end position="197"/>
    </location>
</feature>
<dbReference type="Proteomes" id="UP000614469">
    <property type="component" value="Unassembled WGS sequence"/>
</dbReference>
<dbReference type="AlphaFoldDB" id="A0A8J6NGS5"/>
<gene>
    <name evidence="2" type="ORF">H8E29_04745</name>
</gene>
<comment type="caution">
    <text evidence="2">The sequence shown here is derived from an EMBL/GenBank/DDBJ whole genome shotgun (WGS) entry which is preliminary data.</text>
</comment>
<proteinExistence type="predicted"/>
<evidence type="ECO:0000256" key="1">
    <source>
        <dbReference type="SAM" id="SignalP"/>
    </source>
</evidence>
<feature type="signal peptide" evidence="1">
    <location>
        <begin position="1"/>
        <end position="23"/>
    </location>
</feature>